<accession>A0A835TRL0</accession>
<dbReference type="OrthoDB" id="440325at2759"/>
<feature type="active site" evidence="4">
    <location>
        <position position="787"/>
    </location>
</feature>
<evidence type="ECO:0000256" key="5">
    <source>
        <dbReference type="RuleBase" id="RU003345"/>
    </source>
</evidence>
<proteinExistence type="inferred from homology"/>
<keyword evidence="2 5" id="KW-0560">Oxidoreductase</keyword>
<evidence type="ECO:0000259" key="6">
    <source>
        <dbReference type="Pfam" id="PF00171"/>
    </source>
</evidence>
<evidence type="ECO:0000313" key="8">
    <source>
        <dbReference type="EMBL" id="KAI1232638.1"/>
    </source>
</evidence>
<dbReference type="Pfam" id="PF00171">
    <property type="entry name" value="Aldedh"/>
    <property type="match status" value="3"/>
</dbReference>
<dbReference type="GO" id="GO:0004029">
    <property type="term" value="F:aldehyde dehydrogenase (NAD+) activity"/>
    <property type="evidence" value="ECO:0007669"/>
    <property type="project" value="TreeGrafter"/>
</dbReference>
<feature type="domain" description="Aldehyde dehydrogenase" evidence="6">
    <location>
        <begin position="220"/>
        <end position="456"/>
    </location>
</feature>
<feature type="domain" description="Aldehyde dehydrogenase" evidence="6">
    <location>
        <begin position="597"/>
        <end position="1000"/>
    </location>
</feature>
<dbReference type="InterPro" id="IPR029510">
    <property type="entry name" value="Ald_DH_CS_GLU"/>
</dbReference>
<evidence type="ECO:0000256" key="2">
    <source>
        <dbReference type="ARBA" id="ARBA00023002"/>
    </source>
</evidence>
<evidence type="ECO:0000256" key="1">
    <source>
        <dbReference type="ARBA" id="ARBA00009986"/>
    </source>
</evidence>
<dbReference type="Proteomes" id="UP000618051">
    <property type="component" value="Unassembled WGS sequence"/>
</dbReference>
<reference evidence="7" key="1">
    <citation type="submission" date="2020-10" db="EMBL/GenBank/DDBJ databases">
        <title>Feather gene expression reveals the developmental basis of iridescence in African starlings.</title>
        <authorList>
            <person name="Rubenstein D.R."/>
        </authorList>
    </citation>
    <scope>NUCLEOTIDE SEQUENCE</scope>
    <source>
        <strain evidence="7">SS15</strain>
        <tissue evidence="7">Liver</tissue>
    </source>
</reference>
<dbReference type="InterPro" id="IPR016163">
    <property type="entry name" value="Ald_DH_C"/>
</dbReference>
<dbReference type="InterPro" id="IPR016161">
    <property type="entry name" value="Ald_DH/histidinol_DH"/>
</dbReference>
<dbReference type="EMBL" id="JADDUC010000176">
    <property type="protein sequence ID" value="KAG0116326.1"/>
    <property type="molecule type" value="Genomic_DNA"/>
</dbReference>
<dbReference type="SUPFAM" id="SSF53720">
    <property type="entry name" value="ALDH-like"/>
    <property type="match status" value="3"/>
</dbReference>
<comment type="caution">
    <text evidence="7">The sequence shown here is derived from an EMBL/GenBank/DDBJ whole genome shotgun (WGS) entry which is preliminary data.</text>
</comment>
<dbReference type="Gene3D" id="3.40.605.10">
    <property type="entry name" value="Aldehyde Dehydrogenase, Chain A, domain 1"/>
    <property type="match status" value="3"/>
</dbReference>
<dbReference type="GO" id="GO:0004028">
    <property type="term" value="F:3-chloroallyl aldehyde dehydrogenase activity"/>
    <property type="evidence" value="ECO:0007669"/>
    <property type="project" value="TreeGrafter"/>
</dbReference>
<dbReference type="PROSITE" id="PS00687">
    <property type="entry name" value="ALDEHYDE_DEHYDR_GLU"/>
    <property type="match status" value="2"/>
</dbReference>
<dbReference type="InterPro" id="IPR015590">
    <property type="entry name" value="Aldehyde_DH_dom"/>
</dbReference>
<sequence>MEYRVAQLEALGRFLDDKKQEILESTELDMGKPSFEAFFSEILLCKNELNVTLNNLCQWMKDEHVDKNLVMQLDSAFIRKDPYGVVLIIAPWNYPIHLFLVPLIGAIAAGNCVIIKPSEISKNTERLVAETLSCYLDNDCFAVVTGGVPETTRLLENKFDYIFFTGMSQGKEQSLAWIWCQDLLEDLGCVSEIWQDPVPLPRAVQWLVGFSPQSMFSLPTGSPPVGRIIMTAAAKHLTPVTLELGGKNPCYVSDTCDVTNVARRVAWGRFFNAGQTCIAPDYLLCTIEMQEKLMPALREAITEFFGPNPRESPDFGRIVSDKQFQRLRALLCSGRVAIGGQTDEAERYIAPTVLADVLPSDPAMQEEVFGPILPIVVIANMDEAIDFINARPQPLAVYAFSCDSKIVNQVLERTSSGGFCGNDTFMHVTLPSLPFGGIGNSGLGKYHGKFTFDTFSHHRGCLHRNMGLETLNTPRYPPYTQQKMGLLTTTLEPAVTVWRGEQTRVKQAAKGQGRKLAATLLAKKREVVVDNPSTTILHHTYGSMETGTVFLQLPENEARRALECDGGNRSVDGDATSRNPFAGLVSHLRASWLSGKTRPMEYRVAQLEALGCFLDDKKQQILEATASDLGKAPFEAELSEILLCKNELHETLNNLSHWMKDEHVDRTLAMQLDSAFIRKDPYGVVLIIAPWNYPVHLFLVPLIGAIAAGNCVIVKPSEVSKKTERLVAEALPGYLDKDCFAVVTGGVQETTRLLENKFDYIFFTGSPPVGRIIMTAAAKHLTPVTLELGGKNPCYVSDTCDVTNVARRVAWGRFFNAGQTCIAPDYLLCTIEMQEKLLPALHKAINDFYGPNPRESPDFGRIVSDKQFQRVQRLLGSGRVAIGGQTDEAERYIAPTVLVDVQPSDPVMQEEIFGPILPIVVISNMDEAIDFINSQERPLAVYAFSSNDKVVNQVLERTSSGGFCGNDTLMHVTLPSLPFGGIGNSGLGLHHGKFSFDTFSHHRGCLKRGMGWESLNAPRYPPYCKKKFGVIQATSKVTRKNDCTLL</sequence>
<evidence type="ECO:0000313" key="7">
    <source>
        <dbReference type="EMBL" id="KAG0116326.1"/>
    </source>
</evidence>
<dbReference type="PROSITE" id="PS00070">
    <property type="entry name" value="ALDEHYDE_DEHYDR_CYS"/>
    <property type="match status" value="2"/>
</dbReference>
<feature type="domain" description="Aldehyde dehydrogenase" evidence="6">
    <location>
        <begin position="3"/>
        <end position="167"/>
    </location>
</feature>
<reference evidence="8 9" key="2">
    <citation type="journal article" date="2021" name="J. Hered.">
        <title>Feather Gene Expression Elucidates the Developmental Basis of Plumage Iridescence in African Starlings.</title>
        <authorList>
            <person name="Rubenstein D.R."/>
            <person name="Corvelo A."/>
            <person name="MacManes M.D."/>
            <person name="Maia R."/>
            <person name="Narzisi G."/>
            <person name="Rousaki A."/>
            <person name="Vandenabeele P."/>
            <person name="Shawkey M.D."/>
            <person name="Solomon J."/>
        </authorList>
    </citation>
    <scope>NUCLEOTIDE SEQUENCE [LARGE SCALE GENOMIC DNA]</scope>
    <source>
        <strain evidence="8">SS15</strain>
    </source>
</reference>
<name>A0A835TRL0_9PASS</name>
<dbReference type="GO" id="GO:0005737">
    <property type="term" value="C:cytoplasm"/>
    <property type="evidence" value="ECO:0007669"/>
    <property type="project" value="TreeGrafter"/>
</dbReference>
<organism evidence="7">
    <name type="scientific">Lamprotornis superbus</name>
    <dbReference type="NCBI Taxonomy" id="245042"/>
    <lineage>
        <taxon>Eukaryota</taxon>
        <taxon>Metazoa</taxon>
        <taxon>Chordata</taxon>
        <taxon>Craniata</taxon>
        <taxon>Vertebrata</taxon>
        <taxon>Euteleostomi</taxon>
        <taxon>Archelosauria</taxon>
        <taxon>Archosauria</taxon>
        <taxon>Dinosauria</taxon>
        <taxon>Saurischia</taxon>
        <taxon>Theropoda</taxon>
        <taxon>Coelurosauria</taxon>
        <taxon>Aves</taxon>
        <taxon>Neognathae</taxon>
        <taxon>Neoaves</taxon>
        <taxon>Telluraves</taxon>
        <taxon>Australaves</taxon>
        <taxon>Passeriformes</taxon>
        <taxon>Sturnidae</taxon>
        <taxon>Lamprotornis</taxon>
    </lineage>
</organism>
<evidence type="ECO:0000256" key="4">
    <source>
        <dbReference type="PROSITE-ProRule" id="PRU10007"/>
    </source>
</evidence>
<evidence type="ECO:0000313" key="9">
    <source>
        <dbReference type="Proteomes" id="UP000618051"/>
    </source>
</evidence>
<dbReference type="EMBL" id="JADDUC020000021">
    <property type="protein sequence ID" value="KAI1232638.1"/>
    <property type="molecule type" value="Genomic_DNA"/>
</dbReference>
<dbReference type="GO" id="GO:0006081">
    <property type="term" value="P:aldehyde metabolic process"/>
    <property type="evidence" value="ECO:0007669"/>
    <property type="project" value="InterPro"/>
</dbReference>
<dbReference type="CDD" id="cd07132">
    <property type="entry name" value="ALDH_F3AB"/>
    <property type="match status" value="1"/>
</dbReference>
<keyword evidence="9" id="KW-1185">Reference proteome</keyword>
<dbReference type="Gene3D" id="3.40.309.10">
    <property type="entry name" value="Aldehyde Dehydrogenase, Chain A, domain 2"/>
    <property type="match status" value="2"/>
</dbReference>
<dbReference type="PANTHER" id="PTHR43570">
    <property type="entry name" value="ALDEHYDE DEHYDROGENASE"/>
    <property type="match status" value="1"/>
</dbReference>
<feature type="active site" evidence="4">
    <location>
        <position position="243"/>
    </location>
</feature>
<dbReference type="InterPro" id="IPR016160">
    <property type="entry name" value="Ald_DH_CS_CYS"/>
</dbReference>
<dbReference type="PANTHER" id="PTHR43570:SF2">
    <property type="entry name" value="ALDEHYDE DEHYDROGENASE FAMILY 3 MEMBER B1"/>
    <property type="match status" value="1"/>
</dbReference>
<keyword evidence="3" id="KW-0520">NAD</keyword>
<dbReference type="FunFam" id="3.40.605.10:FF:000004">
    <property type="entry name" value="Aldehyde dehydrogenase"/>
    <property type="match status" value="2"/>
</dbReference>
<evidence type="ECO:0000256" key="3">
    <source>
        <dbReference type="ARBA" id="ARBA00023027"/>
    </source>
</evidence>
<dbReference type="FunFam" id="3.40.309.10:FF:000003">
    <property type="entry name" value="Aldehyde dehydrogenase"/>
    <property type="match status" value="2"/>
</dbReference>
<dbReference type="InterPro" id="IPR012394">
    <property type="entry name" value="Aldehyde_DH_NAD(P)"/>
</dbReference>
<reference evidence="8" key="3">
    <citation type="submission" date="2022-01" db="EMBL/GenBank/DDBJ databases">
        <authorList>
            <person name="Rubenstein D.R."/>
        </authorList>
    </citation>
    <scope>NUCLEOTIDE SEQUENCE</scope>
    <source>
        <strain evidence="8">SS15</strain>
        <tissue evidence="8">Liver</tissue>
    </source>
</reference>
<comment type="similarity">
    <text evidence="1 5">Belongs to the aldehyde dehydrogenase family.</text>
</comment>
<dbReference type="InterPro" id="IPR016162">
    <property type="entry name" value="Ald_DH_N"/>
</dbReference>
<gene>
    <name evidence="8" type="ORF">IHE44_0006469</name>
    <name evidence="7" type="ORF">IHE44_004105</name>
</gene>
<protein>
    <recommendedName>
        <fullName evidence="6">Aldehyde dehydrogenase domain-containing protein</fullName>
    </recommendedName>
</protein>
<dbReference type="AlphaFoldDB" id="A0A835TRL0"/>